<dbReference type="AlphaFoldDB" id="A0A0A9A4H3"/>
<feature type="compositionally biased region" description="Low complexity" evidence="1">
    <location>
        <begin position="21"/>
        <end position="42"/>
    </location>
</feature>
<name>A0A0A9A4H3_ARUDO</name>
<feature type="region of interest" description="Disordered" evidence="1">
    <location>
        <begin position="1"/>
        <end position="87"/>
    </location>
</feature>
<sequence length="107" mass="11385">MKATTDPWINRKGGHEHDAAASDASCSSPAPSSASSSSSSVSYFGDDHGHGAQRRPADGRADCEGDEGGKGSVRITRFRRNKSLPSMTTSHLWASIRKSVKQIAPWS</sequence>
<organism evidence="2">
    <name type="scientific">Arundo donax</name>
    <name type="common">Giant reed</name>
    <name type="synonym">Donax arundinaceus</name>
    <dbReference type="NCBI Taxonomy" id="35708"/>
    <lineage>
        <taxon>Eukaryota</taxon>
        <taxon>Viridiplantae</taxon>
        <taxon>Streptophyta</taxon>
        <taxon>Embryophyta</taxon>
        <taxon>Tracheophyta</taxon>
        <taxon>Spermatophyta</taxon>
        <taxon>Magnoliopsida</taxon>
        <taxon>Liliopsida</taxon>
        <taxon>Poales</taxon>
        <taxon>Poaceae</taxon>
        <taxon>PACMAD clade</taxon>
        <taxon>Arundinoideae</taxon>
        <taxon>Arundineae</taxon>
        <taxon>Arundo</taxon>
    </lineage>
</organism>
<reference evidence="2" key="1">
    <citation type="submission" date="2014-09" db="EMBL/GenBank/DDBJ databases">
        <authorList>
            <person name="Magalhaes I.L.F."/>
            <person name="Oliveira U."/>
            <person name="Santos F.R."/>
            <person name="Vidigal T.H.D.A."/>
            <person name="Brescovit A.D."/>
            <person name="Santos A.J."/>
        </authorList>
    </citation>
    <scope>NUCLEOTIDE SEQUENCE</scope>
    <source>
        <tissue evidence="2">Shoot tissue taken approximately 20 cm above the soil surface</tissue>
    </source>
</reference>
<proteinExistence type="predicted"/>
<evidence type="ECO:0000313" key="2">
    <source>
        <dbReference type="EMBL" id="JAD45991.1"/>
    </source>
</evidence>
<evidence type="ECO:0000256" key="1">
    <source>
        <dbReference type="SAM" id="MobiDB-lite"/>
    </source>
</evidence>
<feature type="compositionally biased region" description="Basic and acidic residues" evidence="1">
    <location>
        <begin position="45"/>
        <end position="69"/>
    </location>
</feature>
<dbReference type="EMBL" id="GBRH01251904">
    <property type="protein sequence ID" value="JAD45991.1"/>
    <property type="molecule type" value="Transcribed_RNA"/>
</dbReference>
<protein>
    <submittedName>
        <fullName evidence="2">Uncharacterized protein</fullName>
    </submittedName>
</protein>
<reference evidence="2" key="2">
    <citation type="journal article" date="2015" name="Data Brief">
        <title>Shoot transcriptome of the giant reed, Arundo donax.</title>
        <authorList>
            <person name="Barrero R.A."/>
            <person name="Guerrero F.D."/>
            <person name="Moolhuijzen P."/>
            <person name="Goolsby J.A."/>
            <person name="Tidwell J."/>
            <person name="Bellgard S.E."/>
            <person name="Bellgard M.I."/>
        </authorList>
    </citation>
    <scope>NUCLEOTIDE SEQUENCE</scope>
    <source>
        <tissue evidence="2">Shoot tissue taken approximately 20 cm above the soil surface</tissue>
    </source>
</reference>
<accession>A0A0A9A4H3</accession>
<dbReference type="PANTHER" id="PTHR34371:SF6">
    <property type="entry name" value="MEMBRANE-ASSOCIATED KINASE REGULATOR 6"/>
    <property type="match status" value="1"/>
</dbReference>
<dbReference type="PANTHER" id="PTHR34371">
    <property type="entry name" value="OS01G0551000 PROTEIN"/>
    <property type="match status" value="1"/>
</dbReference>